<evidence type="ECO:0000256" key="1">
    <source>
        <dbReference type="SAM" id="MobiDB-lite"/>
    </source>
</evidence>
<keyword evidence="2" id="KW-0472">Membrane</keyword>
<organism evidence="5 7">
    <name type="scientific">Bursaphelenchus xylophilus</name>
    <name type="common">Pinewood nematode worm</name>
    <name type="synonym">Aphelenchoides xylophilus</name>
    <dbReference type="NCBI Taxonomy" id="6326"/>
    <lineage>
        <taxon>Eukaryota</taxon>
        <taxon>Metazoa</taxon>
        <taxon>Ecdysozoa</taxon>
        <taxon>Nematoda</taxon>
        <taxon>Chromadorea</taxon>
        <taxon>Rhabditida</taxon>
        <taxon>Tylenchina</taxon>
        <taxon>Tylenchomorpha</taxon>
        <taxon>Aphelenchoidea</taxon>
        <taxon>Aphelenchoididae</taxon>
        <taxon>Bursaphelenchus</taxon>
    </lineage>
</organism>
<evidence type="ECO:0000313" key="7">
    <source>
        <dbReference type="WBParaSite" id="BXY_1191000.1"/>
    </source>
</evidence>
<evidence type="ECO:0000313" key="5">
    <source>
        <dbReference type="Proteomes" id="UP000095284"/>
    </source>
</evidence>
<reference evidence="4" key="2">
    <citation type="submission" date="2020-08" db="EMBL/GenBank/DDBJ databases">
        <authorList>
            <person name="Kikuchi T."/>
        </authorList>
    </citation>
    <scope>NUCLEOTIDE SEQUENCE</scope>
    <source>
        <strain evidence="3">Ka4C1</strain>
    </source>
</reference>
<feature type="compositionally biased region" description="Polar residues" evidence="1">
    <location>
        <begin position="189"/>
        <end position="201"/>
    </location>
</feature>
<sequence length="220" mass="24682">MAAPPDHSTSPSSPSRLGLNPEQLKWLLSKLSSDDQEEVSKIMKDCTSEMTFSRGMPFAIGTMLSMWFVRNRLPEKYWIGPKSSIPFYMLIGFGSLTAANLLSMNTCADRVRPKLTSLYEKYNNLSAEGGVAIDRYAQLRQQNRSGVTLGNILEQQRDAEASYQERKRIEDEKERAKYVWDESAPLLSGTPTSRSVHSIPSNFFGDPKSSSTSYGDKDFS</sequence>
<keyword evidence="2" id="KW-1133">Transmembrane helix</keyword>
<dbReference type="Proteomes" id="UP000582659">
    <property type="component" value="Unassembled WGS sequence"/>
</dbReference>
<dbReference type="AlphaFoldDB" id="A0A1I7SFU7"/>
<feature type="transmembrane region" description="Helical" evidence="2">
    <location>
        <begin position="51"/>
        <end position="69"/>
    </location>
</feature>
<feature type="region of interest" description="Disordered" evidence="1">
    <location>
        <begin position="185"/>
        <end position="220"/>
    </location>
</feature>
<dbReference type="EMBL" id="CAJFCV020000001">
    <property type="protein sequence ID" value="CAG9080967.1"/>
    <property type="molecule type" value="Genomic_DNA"/>
</dbReference>
<evidence type="ECO:0000313" key="6">
    <source>
        <dbReference type="Proteomes" id="UP000659654"/>
    </source>
</evidence>
<dbReference type="OrthoDB" id="5805121at2759"/>
<dbReference type="Proteomes" id="UP000095284">
    <property type="component" value="Unplaced"/>
</dbReference>
<proteinExistence type="predicted"/>
<evidence type="ECO:0000256" key="2">
    <source>
        <dbReference type="SAM" id="Phobius"/>
    </source>
</evidence>
<evidence type="ECO:0000313" key="3">
    <source>
        <dbReference type="EMBL" id="CAD5208306.1"/>
    </source>
</evidence>
<evidence type="ECO:0000313" key="4">
    <source>
        <dbReference type="EMBL" id="CAG9080967.1"/>
    </source>
</evidence>
<dbReference type="EMBL" id="CAJFDI010000001">
    <property type="protein sequence ID" value="CAD5208306.1"/>
    <property type="molecule type" value="Genomic_DNA"/>
</dbReference>
<accession>A0A1I7SFU7</accession>
<keyword evidence="6" id="KW-1185">Reference proteome</keyword>
<keyword evidence="2" id="KW-0812">Transmembrane</keyword>
<feature type="transmembrane region" description="Helical" evidence="2">
    <location>
        <begin position="85"/>
        <end position="104"/>
    </location>
</feature>
<dbReference type="WBParaSite" id="BXY_1191000.1">
    <property type="protein sequence ID" value="BXY_1191000.1"/>
    <property type="gene ID" value="BXY_1191000"/>
</dbReference>
<gene>
    <name evidence="3" type="ORF">BXYJ_LOCUS542</name>
</gene>
<dbReference type="Proteomes" id="UP000659654">
    <property type="component" value="Unassembled WGS sequence"/>
</dbReference>
<reference evidence="7" key="1">
    <citation type="submission" date="2016-11" db="UniProtKB">
        <authorList>
            <consortium name="WormBaseParasite"/>
        </authorList>
    </citation>
    <scope>IDENTIFICATION</scope>
</reference>
<protein>
    <submittedName>
        <fullName evidence="3">(pine wood nematode) hypothetical protein</fullName>
    </submittedName>
</protein>
<name>A0A1I7SFU7_BURXY</name>